<dbReference type="Proteomes" id="UP001597092">
    <property type="component" value="Unassembled WGS sequence"/>
</dbReference>
<name>A0ABD6DW65_9EURY</name>
<dbReference type="InterPro" id="IPR016024">
    <property type="entry name" value="ARM-type_fold"/>
</dbReference>
<evidence type="ECO:0000313" key="2">
    <source>
        <dbReference type="Proteomes" id="UP001597092"/>
    </source>
</evidence>
<keyword evidence="2" id="KW-1185">Reference proteome</keyword>
<evidence type="ECO:0008006" key="3">
    <source>
        <dbReference type="Google" id="ProtNLM"/>
    </source>
</evidence>
<comment type="caution">
    <text evidence="1">The sequence shown here is derived from an EMBL/GenBank/DDBJ whole genome shotgun (WGS) entry which is preliminary data.</text>
</comment>
<proteinExistence type="predicted"/>
<organism evidence="1 2">
    <name type="scientific">Halobellus litoreus</name>
    <dbReference type="NCBI Taxonomy" id="755310"/>
    <lineage>
        <taxon>Archaea</taxon>
        <taxon>Methanobacteriati</taxon>
        <taxon>Methanobacteriota</taxon>
        <taxon>Stenosarchaea group</taxon>
        <taxon>Halobacteria</taxon>
        <taxon>Halobacteriales</taxon>
        <taxon>Haloferacaceae</taxon>
        <taxon>Halobellus</taxon>
    </lineage>
</organism>
<dbReference type="RefSeq" id="WP_256305441.1">
    <property type="nucleotide sequence ID" value="NZ_JANHAW010000001.1"/>
</dbReference>
<protein>
    <recommendedName>
        <fullName evidence="3">HEAT repeat-containing protein</fullName>
    </recommendedName>
</protein>
<dbReference type="AlphaFoldDB" id="A0ABD6DW65"/>
<gene>
    <name evidence="1" type="ORF">ACFSAS_12430</name>
</gene>
<accession>A0ABD6DW65</accession>
<dbReference type="InterPro" id="IPR011989">
    <property type="entry name" value="ARM-like"/>
</dbReference>
<evidence type="ECO:0000313" key="1">
    <source>
        <dbReference type="EMBL" id="MFD1686419.1"/>
    </source>
</evidence>
<dbReference type="Gene3D" id="1.25.10.10">
    <property type="entry name" value="Leucine-rich Repeat Variant"/>
    <property type="match status" value="1"/>
</dbReference>
<sequence length="279" mass="29716">MTVCDTCGLSPELCVCGAISEQELTVGRVDRNGCSQVVVWAFDESTTVDAAESTADLAAEMSDALAADVERTADRMYVTGASIEAVRAVIDEVEGYGSAEGTGLPPDRRLADVETVERARREASEEADLARMTGYGTPEKLRALLAFEDSETNRQIAETVVHCGTGPIDVIVACLPALAGDSGRALTRRRHTLETLWKEVNAADSVEDPATIAEAVDPLLDDPDPVCRLYAVKSITALAETSGRPIGEQIDLETLTDRLDDDNSISEAAAEALDRIGTE</sequence>
<reference evidence="1 2" key="1">
    <citation type="journal article" date="2019" name="Int. J. Syst. Evol. Microbiol.">
        <title>The Global Catalogue of Microorganisms (GCM) 10K type strain sequencing project: providing services to taxonomists for standard genome sequencing and annotation.</title>
        <authorList>
            <consortium name="The Broad Institute Genomics Platform"/>
            <consortium name="The Broad Institute Genome Sequencing Center for Infectious Disease"/>
            <person name="Wu L."/>
            <person name="Ma J."/>
        </authorList>
    </citation>
    <scope>NUCLEOTIDE SEQUENCE [LARGE SCALE GENOMIC DNA]</scope>
    <source>
        <strain evidence="1 2">CGMCC 1.10387</strain>
    </source>
</reference>
<dbReference type="SUPFAM" id="SSF48371">
    <property type="entry name" value="ARM repeat"/>
    <property type="match status" value="1"/>
</dbReference>
<dbReference type="EMBL" id="JBHUDP010000004">
    <property type="protein sequence ID" value="MFD1686419.1"/>
    <property type="molecule type" value="Genomic_DNA"/>
</dbReference>